<dbReference type="InterPro" id="IPR041577">
    <property type="entry name" value="RT_RNaseH_2"/>
</dbReference>
<dbReference type="SUPFAM" id="SSF56672">
    <property type="entry name" value="DNA/RNA polymerases"/>
    <property type="match status" value="1"/>
</dbReference>
<dbReference type="Pfam" id="PF17919">
    <property type="entry name" value="RT_RNaseH_2"/>
    <property type="match status" value="1"/>
</dbReference>
<keyword evidence="3" id="KW-1185">Reference proteome</keyword>
<name>A0A445LQY0_GLYSO</name>
<gene>
    <name evidence="2" type="ORF">D0Y65_004329</name>
</gene>
<keyword evidence="2" id="KW-0645">Protease</keyword>
<dbReference type="GO" id="GO:0008233">
    <property type="term" value="F:peptidase activity"/>
    <property type="evidence" value="ECO:0007669"/>
    <property type="project" value="UniProtKB-KW"/>
</dbReference>
<keyword evidence="2" id="KW-0378">Hydrolase</keyword>
<evidence type="ECO:0000313" key="2">
    <source>
        <dbReference type="EMBL" id="RZC25594.1"/>
    </source>
</evidence>
<evidence type="ECO:0000259" key="1">
    <source>
        <dbReference type="Pfam" id="PF17919"/>
    </source>
</evidence>
<dbReference type="GO" id="GO:0006508">
    <property type="term" value="P:proteolysis"/>
    <property type="evidence" value="ECO:0007669"/>
    <property type="project" value="UniProtKB-KW"/>
</dbReference>
<organism evidence="2 3">
    <name type="scientific">Glycine soja</name>
    <name type="common">Wild soybean</name>
    <dbReference type="NCBI Taxonomy" id="3848"/>
    <lineage>
        <taxon>Eukaryota</taxon>
        <taxon>Viridiplantae</taxon>
        <taxon>Streptophyta</taxon>
        <taxon>Embryophyta</taxon>
        <taxon>Tracheophyta</taxon>
        <taxon>Spermatophyta</taxon>
        <taxon>Magnoliopsida</taxon>
        <taxon>eudicotyledons</taxon>
        <taxon>Gunneridae</taxon>
        <taxon>Pentapetalae</taxon>
        <taxon>rosids</taxon>
        <taxon>fabids</taxon>
        <taxon>Fabales</taxon>
        <taxon>Fabaceae</taxon>
        <taxon>Papilionoideae</taxon>
        <taxon>50 kb inversion clade</taxon>
        <taxon>NPAAA clade</taxon>
        <taxon>indigoferoid/millettioid clade</taxon>
        <taxon>Phaseoleae</taxon>
        <taxon>Glycine</taxon>
        <taxon>Glycine subgen. Soja</taxon>
    </lineage>
</organism>
<feature type="domain" description="Reverse transcriptase/retrotransposon-derived protein RNase H-like" evidence="1">
    <location>
        <begin position="125"/>
        <end position="169"/>
    </location>
</feature>
<dbReference type="InterPro" id="IPR043128">
    <property type="entry name" value="Rev_trsase/Diguanyl_cyclase"/>
</dbReference>
<dbReference type="Gene3D" id="3.30.70.270">
    <property type="match status" value="1"/>
</dbReference>
<accession>A0A445LQY0</accession>
<dbReference type="Proteomes" id="UP000289340">
    <property type="component" value="Chromosome 2"/>
</dbReference>
<dbReference type="EMBL" id="QZWG01000002">
    <property type="protein sequence ID" value="RZC25594.1"/>
    <property type="molecule type" value="Genomic_DNA"/>
</dbReference>
<reference evidence="2 3" key="1">
    <citation type="submission" date="2018-09" db="EMBL/GenBank/DDBJ databases">
        <title>A high-quality reference genome of wild soybean provides a powerful tool to mine soybean genomes.</title>
        <authorList>
            <person name="Xie M."/>
            <person name="Chung C.Y.L."/>
            <person name="Li M.-W."/>
            <person name="Wong F.-L."/>
            <person name="Chan T.-F."/>
            <person name="Lam H.-M."/>
        </authorList>
    </citation>
    <scope>NUCLEOTIDE SEQUENCE [LARGE SCALE GENOMIC DNA]</scope>
    <source>
        <strain evidence="3">cv. W05</strain>
        <tissue evidence="2">Hypocotyl of etiolated seedlings</tissue>
    </source>
</reference>
<dbReference type="PANTHER" id="PTHR34072:SF57">
    <property type="entry name" value="RNA-DIRECTED DNA POLYMERASE"/>
    <property type="match status" value="1"/>
</dbReference>
<evidence type="ECO:0000313" key="3">
    <source>
        <dbReference type="Proteomes" id="UP000289340"/>
    </source>
</evidence>
<dbReference type="PANTHER" id="PTHR34072">
    <property type="entry name" value="ENZYMATIC POLYPROTEIN-RELATED"/>
    <property type="match status" value="1"/>
</dbReference>
<proteinExistence type="predicted"/>
<dbReference type="InterPro" id="IPR043502">
    <property type="entry name" value="DNA/RNA_pol_sf"/>
</dbReference>
<sequence length="169" mass="19898">MAVFESQLVSTFIELVIAKLMYLEYMDPKDPIYIYKNSTRTTRDDGEMNAIWPMQHPWHFPKVLEFLTVALRLTLFSTLGNAILWYMRHLVSCRGFYRRFIQDFSKIALLLSKLLQQDVDFVFYQPCKEAFEELRKKFTTSPILQPLDWELPFVLMCNASSHALGDILS</sequence>
<comment type="caution">
    <text evidence="2">The sequence shown here is derived from an EMBL/GenBank/DDBJ whole genome shotgun (WGS) entry which is preliminary data.</text>
</comment>
<protein>
    <submittedName>
        <fullName evidence="2">ATP-dependent Clp protease proteolytic subunit-related protein 3, chloroplastic</fullName>
    </submittedName>
</protein>
<dbReference type="AlphaFoldDB" id="A0A445LQY0"/>